<keyword evidence="2" id="KW-1185">Reference proteome</keyword>
<organism evidence="1 2">
    <name type="scientific">Dactylonectria estremocensis</name>
    <dbReference type="NCBI Taxonomy" id="1079267"/>
    <lineage>
        <taxon>Eukaryota</taxon>
        <taxon>Fungi</taxon>
        <taxon>Dikarya</taxon>
        <taxon>Ascomycota</taxon>
        <taxon>Pezizomycotina</taxon>
        <taxon>Sordariomycetes</taxon>
        <taxon>Hypocreomycetidae</taxon>
        <taxon>Hypocreales</taxon>
        <taxon>Nectriaceae</taxon>
        <taxon>Dactylonectria</taxon>
    </lineage>
</organism>
<sequence>MERSHPLIPLIPLISTGVVAHSTPLCHIPLCHNPCCNCISPLARQPRHLLVIALCRSQRLKRAKAYAGSCHATVQRFSRPPPRTRVAAAMMMTPTLGRGGGDLFLSPGRQPGSEQWLISSTQTAHPKTFLGSPQRPLKPDGNELVITAFNLSEHDN</sequence>
<dbReference type="AlphaFoldDB" id="A0A9P9F2R1"/>
<dbReference type="EMBL" id="JAGMUU010000006">
    <property type="protein sequence ID" value="KAH7150504.1"/>
    <property type="molecule type" value="Genomic_DNA"/>
</dbReference>
<accession>A0A9P9F2R1</accession>
<dbReference type="Proteomes" id="UP000717696">
    <property type="component" value="Unassembled WGS sequence"/>
</dbReference>
<gene>
    <name evidence="1" type="ORF">B0J13DRAFT_289810</name>
</gene>
<evidence type="ECO:0000313" key="1">
    <source>
        <dbReference type="EMBL" id="KAH7150504.1"/>
    </source>
</evidence>
<comment type="caution">
    <text evidence="1">The sequence shown here is derived from an EMBL/GenBank/DDBJ whole genome shotgun (WGS) entry which is preliminary data.</text>
</comment>
<proteinExistence type="predicted"/>
<reference evidence="1" key="1">
    <citation type="journal article" date="2021" name="Nat. Commun.">
        <title>Genetic determinants of endophytism in the Arabidopsis root mycobiome.</title>
        <authorList>
            <person name="Mesny F."/>
            <person name="Miyauchi S."/>
            <person name="Thiergart T."/>
            <person name="Pickel B."/>
            <person name="Atanasova L."/>
            <person name="Karlsson M."/>
            <person name="Huettel B."/>
            <person name="Barry K.W."/>
            <person name="Haridas S."/>
            <person name="Chen C."/>
            <person name="Bauer D."/>
            <person name="Andreopoulos W."/>
            <person name="Pangilinan J."/>
            <person name="LaButti K."/>
            <person name="Riley R."/>
            <person name="Lipzen A."/>
            <person name="Clum A."/>
            <person name="Drula E."/>
            <person name="Henrissat B."/>
            <person name="Kohler A."/>
            <person name="Grigoriev I.V."/>
            <person name="Martin F.M."/>
            <person name="Hacquard S."/>
        </authorList>
    </citation>
    <scope>NUCLEOTIDE SEQUENCE</scope>
    <source>
        <strain evidence="1">MPI-CAGE-AT-0021</strain>
    </source>
</reference>
<name>A0A9P9F2R1_9HYPO</name>
<evidence type="ECO:0000313" key="2">
    <source>
        <dbReference type="Proteomes" id="UP000717696"/>
    </source>
</evidence>
<protein>
    <submittedName>
        <fullName evidence="1">Uncharacterized protein</fullName>
    </submittedName>
</protein>